<dbReference type="RefSeq" id="WP_116041655.1">
    <property type="nucleotide sequence ID" value="NZ_NOJY02000066.1"/>
</dbReference>
<protein>
    <submittedName>
        <fullName evidence="2">DUF2232 domain-containing protein</fullName>
    </submittedName>
</protein>
<keyword evidence="1" id="KW-0472">Membrane</keyword>
<keyword evidence="3" id="KW-1185">Reference proteome</keyword>
<dbReference type="InterPro" id="IPR018710">
    <property type="entry name" value="DUF2232"/>
</dbReference>
<evidence type="ECO:0000313" key="2">
    <source>
        <dbReference type="EMBL" id="RDY25510.1"/>
    </source>
</evidence>
<dbReference type="EMBL" id="NOJY02000066">
    <property type="protein sequence ID" value="RDY25510.1"/>
    <property type="molecule type" value="Genomic_DNA"/>
</dbReference>
<name>A0A371IYF9_9FIRM</name>
<feature type="non-terminal residue" evidence="2">
    <location>
        <position position="1"/>
    </location>
</feature>
<accession>A0A371IYF9</accession>
<dbReference type="OrthoDB" id="1950201at2"/>
<dbReference type="PANTHER" id="PTHR41324">
    <property type="entry name" value="MEMBRANE PROTEIN-RELATED"/>
    <property type="match status" value="1"/>
</dbReference>
<sequence length="228" mass="25775">ARKNLAEAEYNKFEPIYGGTVIFVVSSIIFFFVMKFVFKTNVLEEFMGIISGNIKIQMEAMKGSEVDIFNGLRIEDVEKYINNMLPTLLFFQGMISAFITYCTTVFVLRKINKSSLQKPKFADFYLPGNAVATSFVLYLIVLFVELVGLNLHTELIMTNLQLVFSFMFIAQGIAVSIFFIKKWMKQGSGKMILLGGLVISITGAMGISFIGMLDSIIDFRRVRSYKST</sequence>
<dbReference type="Pfam" id="PF09991">
    <property type="entry name" value="DUF2232"/>
    <property type="match status" value="1"/>
</dbReference>
<feature type="transmembrane region" description="Helical" evidence="1">
    <location>
        <begin position="16"/>
        <end position="38"/>
    </location>
</feature>
<keyword evidence="1" id="KW-1133">Transmembrane helix</keyword>
<feature type="transmembrane region" description="Helical" evidence="1">
    <location>
        <begin position="129"/>
        <end position="148"/>
    </location>
</feature>
<gene>
    <name evidence="2" type="ORF">CHL78_017880</name>
</gene>
<keyword evidence="1" id="KW-0812">Transmembrane</keyword>
<evidence type="ECO:0000256" key="1">
    <source>
        <dbReference type="SAM" id="Phobius"/>
    </source>
</evidence>
<comment type="caution">
    <text evidence="2">The sequence shown here is derived from an EMBL/GenBank/DDBJ whole genome shotgun (WGS) entry which is preliminary data.</text>
</comment>
<dbReference type="Proteomes" id="UP000215694">
    <property type="component" value="Unassembled WGS sequence"/>
</dbReference>
<dbReference type="PANTHER" id="PTHR41324:SF1">
    <property type="entry name" value="DUF2232 DOMAIN-CONTAINING PROTEIN"/>
    <property type="match status" value="1"/>
</dbReference>
<feature type="transmembrane region" description="Helical" evidence="1">
    <location>
        <begin position="192"/>
        <end position="213"/>
    </location>
</feature>
<dbReference type="AlphaFoldDB" id="A0A371IYF9"/>
<feature type="transmembrane region" description="Helical" evidence="1">
    <location>
        <begin position="89"/>
        <end position="108"/>
    </location>
</feature>
<feature type="transmembrane region" description="Helical" evidence="1">
    <location>
        <begin position="160"/>
        <end position="180"/>
    </location>
</feature>
<evidence type="ECO:0000313" key="3">
    <source>
        <dbReference type="Proteomes" id="UP000215694"/>
    </source>
</evidence>
<proteinExistence type="predicted"/>
<organism evidence="2 3">
    <name type="scientific">Romboutsia weinsteinii</name>
    <dbReference type="NCBI Taxonomy" id="2020949"/>
    <lineage>
        <taxon>Bacteria</taxon>
        <taxon>Bacillati</taxon>
        <taxon>Bacillota</taxon>
        <taxon>Clostridia</taxon>
        <taxon>Peptostreptococcales</taxon>
        <taxon>Peptostreptococcaceae</taxon>
        <taxon>Romboutsia</taxon>
    </lineage>
</organism>
<reference evidence="2 3" key="1">
    <citation type="journal article" date="2017" name="Genome Announc.">
        <title>Draft Genome Sequence of Romboutsia weinsteinii sp. nov. Strain CCRI-19649(T) Isolated from Surface Water.</title>
        <authorList>
            <person name="Maheux A.F."/>
            <person name="Boudreau D.K."/>
            <person name="Berube E."/>
            <person name="Boissinot M."/>
            <person name="Cantin P."/>
            <person name="Raymond F."/>
            <person name="Corbeil J."/>
            <person name="Omar R.F."/>
            <person name="Bergeron M.G."/>
        </authorList>
    </citation>
    <scope>NUCLEOTIDE SEQUENCE [LARGE SCALE GENOMIC DNA]</scope>
    <source>
        <strain evidence="2 3">CCRI-19649</strain>
    </source>
</reference>